<evidence type="ECO:0000313" key="3">
    <source>
        <dbReference type="Proteomes" id="UP000253529"/>
    </source>
</evidence>
<evidence type="ECO:0000313" key="2">
    <source>
        <dbReference type="EMBL" id="RBP09183.1"/>
    </source>
</evidence>
<dbReference type="SUPFAM" id="SSF53474">
    <property type="entry name" value="alpha/beta-Hydrolases"/>
    <property type="match status" value="1"/>
</dbReference>
<reference evidence="2 3" key="1">
    <citation type="submission" date="2018-06" db="EMBL/GenBank/DDBJ databases">
        <title>Genomic Encyclopedia of Type Strains, Phase IV (KMG-IV): sequencing the most valuable type-strain genomes for metagenomic binning, comparative biology and taxonomic classification.</title>
        <authorList>
            <person name="Goeker M."/>
        </authorList>
    </citation>
    <scope>NUCLEOTIDE SEQUENCE [LARGE SCALE GENOMIC DNA]</scope>
    <source>
        <strain evidence="2 3">DSM 24875</strain>
    </source>
</reference>
<evidence type="ECO:0000259" key="1">
    <source>
        <dbReference type="Pfam" id="PF00561"/>
    </source>
</evidence>
<dbReference type="PANTHER" id="PTHR43798">
    <property type="entry name" value="MONOACYLGLYCEROL LIPASE"/>
    <property type="match status" value="1"/>
</dbReference>
<dbReference type="AlphaFoldDB" id="A0A366F3E8"/>
<dbReference type="InterPro" id="IPR029058">
    <property type="entry name" value="AB_hydrolase_fold"/>
</dbReference>
<dbReference type="Gene3D" id="3.40.50.1820">
    <property type="entry name" value="alpha/beta hydrolase"/>
    <property type="match status" value="1"/>
</dbReference>
<dbReference type="PRINTS" id="PR00111">
    <property type="entry name" value="ABHYDROLASE"/>
</dbReference>
<organism evidence="2 3">
    <name type="scientific">Roseiarcus fermentans</name>
    <dbReference type="NCBI Taxonomy" id="1473586"/>
    <lineage>
        <taxon>Bacteria</taxon>
        <taxon>Pseudomonadati</taxon>
        <taxon>Pseudomonadota</taxon>
        <taxon>Alphaproteobacteria</taxon>
        <taxon>Hyphomicrobiales</taxon>
        <taxon>Roseiarcaceae</taxon>
        <taxon>Roseiarcus</taxon>
    </lineage>
</organism>
<dbReference type="PANTHER" id="PTHR43798:SF33">
    <property type="entry name" value="HYDROLASE, PUTATIVE (AFU_ORTHOLOGUE AFUA_2G14860)-RELATED"/>
    <property type="match status" value="1"/>
</dbReference>
<protein>
    <submittedName>
        <fullName evidence="2">Pimeloyl-ACP methyl ester carboxylesterase</fullName>
    </submittedName>
</protein>
<dbReference type="EMBL" id="QNRK01000022">
    <property type="protein sequence ID" value="RBP09183.1"/>
    <property type="molecule type" value="Genomic_DNA"/>
</dbReference>
<name>A0A366F3E8_9HYPH</name>
<dbReference type="GO" id="GO:0016020">
    <property type="term" value="C:membrane"/>
    <property type="evidence" value="ECO:0007669"/>
    <property type="project" value="TreeGrafter"/>
</dbReference>
<dbReference type="InterPro" id="IPR000073">
    <property type="entry name" value="AB_hydrolase_1"/>
</dbReference>
<dbReference type="OrthoDB" id="9791366at2"/>
<feature type="domain" description="AB hydrolase-1" evidence="1">
    <location>
        <begin position="29"/>
        <end position="266"/>
    </location>
</feature>
<proteinExistence type="predicted"/>
<dbReference type="Proteomes" id="UP000253529">
    <property type="component" value="Unassembled WGS sequence"/>
</dbReference>
<comment type="caution">
    <text evidence="2">The sequence shown here is derived from an EMBL/GenBank/DDBJ whole genome shotgun (WGS) entry which is preliminary data.</text>
</comment>
<sequence>MLERHLACLSPSGFHRVVYDEWPGPPGAPTLVCLHGLSRNSRDFDALAQAMARTHRVVCPDMAGRGRSEWLKNPAEYLFPTYLADCAALIARLDVDSVDWVGTSMGALIGMMLAAQKDTPVRRLALNDAGAVVMKEGLNRIGLYLGSGATFDSIGDMEAAVRRNNAPYGPLSDAEWRKLTVDSARERPDGRWGFNYDPHLGDLYKAGPVGDVDLWAVYDAVRCPTLLLRGEHSDVLSHEVAAAMTGRGPQAKLVEFAGIGHAPQLLSADQIGVVRDFLAG</sequence>
<dbReference type="InterPro" id="IPR050266">
    <property type="entry name" value="AB_hydrolase_sf"/>
</dbReference>
<dbReference type="RefSeq" id="WP_113890801.1">
    <property type="nucleotide sequence ID" value="NZ_QNRK01000022.1"/>
</dbReference>
<gene>
    <name evidence="2" type="ORF">DFR50_12220</name>
</gene>
<keyword evidence="3" id="KW-1185">Reference proteome</keyword>
<dbReference type="Pfam" id="PF00561">
    <property type="entry name" value="Abhydrolase_1"/>
    <property type="match status" value="1"/>
</dbReference>
<accession>A0A366F3E8</accession>